<dbReference type="SUPFAM" id="SSF63999">
    <property type="entry name" value="Thiamin pyrophosphokinase, catalytic domain"/>
    <property type="match status" value="1"/>
</dbReference>
<dbReference type="SUPFAM" id="SSF63862">
    <property type="entry name" value="Thiamin pyrophosphokinase, substrate-binding domain"/>
    <property type="match status" value="1"/>
</dbReference>
<accession>A0A8J8MKJ1</accession>
<evidence type="ECO:0000256" key="5">
    <source>
        <dbReference type="NCBIfam" id="TIGR01378"/>
    </source>
</evidence>
<reference evidence="7" key="1">
    <citation type="submission" date="2020-07" db="EMBL/GenBank/DDBJ databases">
        <title>Vallitalea pronyensis genome.</title>
        <authorList>
            <person name="Postec A."/>
        </authorList>
    </citation>
    <scope>NUCLEOTIDE SEQUENCE</scope>
    <source>
        <strain evidence="7">FatNI3</strain>
    </source>
</reference>
<name>A0A8J8MKJ1_9FIRM</name>
<dbReference type="InterPro" id="IPR053149">
    <property type="entry name" value="TPK"/>
</dbReference>
<organism evidence="7 8">
    <name type="scientific">Vallitalea pronyensis</name>
    <dbReference type="NCBI Taxonomy" id="1348613"/>
    <lineage>
        <taxon>Bacteria</taxon>
        <taxon>Bacillati</taxon>
        <taxon>Bacillota</taxon>
        <taxon>Clostridia</taxon>
        <taxon>Lachnospirales</taxon>
        <taxon>Vallitaleaceae</taxon>
        <taxon>Vallitalea</taxon>
    </lineage>
</organism>
<dbReference type="KEGG" id="vpy:HZI73_11790"/>
<dbReference type="GO" id="GO:0006772">
    <property type="term" value="P:thiamine metabolic process"/>
    <property type="evidence" value="ECO:0007669"/>
    <property type="project" value="UniProtKB-UniRule"/>
</dbReference>
<keyword evidence="3" id="KW-0418">Kinase</keyword>
<dbReference type="PANTHER" id="PTHR41299">
    <property type="entry name" value="THIAMINE PYROPHOSPHOKINASE"/>
    <property type="match status" value="1"/>
</dbReference>
<dbReference type="GO" id="GO:0016301">
    <property type="term" value="F:kinase activity"/>
    <property type="evidence" value="ECO:0007669"/>
    <property type="project" value="UniProtKB-KW"/>
</dbReference>
<evidence type="ECO:0000256" key="3">
    <source>
        <dbReference type="ARBA" id="ARBA00022777"/>
    </source>
</evidence>
<keyword evidence="2" id="KW-0547">Nucleotide-binding</keyword>
<dbReference type="PANTHER" id="PTHR41299:SF1">
    <property type="entry name" value="THIAMINE PYROPHOSPHOKINASE"/>
    <property type="match status" value="1"/>
</dbReference>
<dbReference type="GO" id="GO:0009229">
    <property type="term" value="P:thiamine diphosphate biosynthetic process"/>
    <property type="evidence" value="ECO:0007669"/>
    <property type="project" value="InterPro"/>
</dbReference>
<dbReference type="InterPro" id="IPR007371">
    <property type="entry name" value="TPK_catalytic"/>
</dbReference>
<dbReference type="GO" id="GO:0004788">
    <property type="term" value="F:thiamine diphosphokinase activity"/>
    <property type="evidence" value="ECO:0007669"/>
    <property type="project" value="UniProtKB-UniRule"/>
</dbReference>
<dbReference type="Gene3D" id="3.40.50.10240">
    <property type="entry name" value="Thiamin pyrophosphokinase, catalytic domain"/>
    <property type="match status" value="1"/>
</dbReference>
<dbReference type="SMART" id="SM00983">
    <property type="entry name" value="TPK_B1_binding"/>
    <property type="match status" value="1"/>
</dbReference>
<feature type="domain" description="Thiamin pyrophosphokinase thiamin-binding" evidence="6">
    <location>
        <begin position="149"/>
        <end position="207"/>
    </location>
</feature>
<gene>
    <name evidence="7" type="ORF">HZI73_11790</name>
</gene>
<dbReference type="InterPro" id="IPR036371">
    <property type="entry name" value="TPK_B1-bd_sf"/>
</dbReference>
<evidence type="ECO:0000259" key="6">
    <source>
        <dbReference type="SMART" id="SM00983"/>
    </source>
</evidence>
<dbReference type="CDD" id="cd07995">
    <property type="entry name" value="TPK"/>
    <property type="match status" value="1"/>
</dbReference>
<dbReference type="Pfam" id="PF04263">
    <property type="entry name" value="TPK_catalytic"/>
    <property type="match status" value="1"/>
</dbReference>
<evidence type="ECO:0000256" key="1">
    <source>
        <dbReference type="ARBA" id="ARBA00022679"/>
    </source>
</evidence>
<dbReference type="Pfam" id="PF04265">
    <property type="entry name" value="TPK_B1_binding"/>
    <property type="match status" value="1"/>
</dbReference>
<dbReference type="RefSeq" id="WP_212698423.1">
    <property type="nucleotide sequence ID" value="NZ_CP058649.1"/>
</dbReference>
<evidence type="ECO:0000313" key="7">
    <source>
        <dbReference type="EMBL" id="QUI22928.1"/>
    </source>
</evidence>
<dbReference type="GO" id="GO:0005524">
    <property type="term" value="F:ATP binding"/>
    <property type="evidence" value="ECO:0007669"/>
    <property type="project" value="UniProtKB-KW"/>
</dbReference>
<dbReference type="Proteomes" id="UP000683246">
    <property type="component" value="Chromosome"/>
</dbReference>
<sequence>MRTLIITGGTVNIDFLKGFYKEHVYDFCMGVDKGAEYAYKAGIKPDMVLGDFDSASSDVVAYYEHIKDIEVHCFPVEKDETDTHLALLEAIKLGSTRIDMIGGIGSRMDHTLANIHIMKLPLEQGILCRMIDESNIISLANEHIQLNKGHYPYVSLIPLTSKVEGITTHDMKYPLHDYTMVQGISVGISNEILNQVGAVTLQEGILVVIQSRDL</sequence>
<dbReference type="AlphaFoldDB" id="A0A8J8MKJ1"/>
<protein>
    <recommendedName>
        <fullName evidence="5">Thiamine diphosphokinase</fullName>
        <ecNumber evidence="5">2.7.6.2</ecNumber>
    </recommendedName>
</protein>
<evidence type="ECO:0000256" key="4">
    <source>
        <dbReference type="ARBA" id="ARBA00022840"/>
    </source>
</evidence>
<keyword evidence="1 7" id="KW-0808">Transferase</keyword>
<evidence type="ECO:0000313" key="8">
    <source>
        <dbReference type="Proteomes" id="UP000683246"/>
    </source>
</evidence>
<proteinExistence type="predicted"/>
<dbReference type="InterPro" id="IPR006282">
    <property type="entry name" value="Thi_PPkinase"/>
</dbReference>
<keyword evidence="4" id="KW-0067">ATP-binding</keyword>
<keyword evidence="8" id="KW-1185">Reference proteome</keyword>
<dbReference type="GO" id="GO:0030975">
    <property type="term" value="F:thiamine binding"/>
    <property type="evidence" value="ECO:0007669"/>
    <property type="project" value="InterPro"/>
</dbReference>
<dbReference type="NCBIfam" id="TIGR01378">
    <property type="entry name" value="thi_PPkinase"/>
    <property type="match status" value="1"/>
</dbReference>
<dbReference type="EMBL" id="CP058649">
    <property type="protein sequence ID" value="QUI22928.1"/>
    <property type="molecule type" value="Genomic_DNA"/>
</dbReference>
<dbReference type="InterPro" id="IPR036759">
    <property type="entry name" value="TPK_catalytic_sf"/>
</dbReference>
<evidence type="ECO:0000256" key="2">
    <source>
        <dbReference type="ARBA" id="ARBA00022741"/>
    </source>
</evidence>
<dbReference type="EC" id="2.7.6.2" evidence="5"/>
<dbReference type="InterPro" id="IPR007373">
    <property type="entry name" value="Thiamin_PyroPKinase_B1-bd"/>
</dbReference>